<dbReference type="AlphaFoldDB" id="A0A088RT66"/>
<dbReference type="RefSeq" id="XP_010699156.1">
    <property type="nucleotide sequence ID" value="XM_010700854.1"/>
</dbReference>
<dbReference type="GeneID" id="22575201"/>
<dbReference type="Pfam" id="PF02492">
    <property type="entry name" value="cobW"/>
    <property type="match status" value="1"/>
</dbReference>
<organism evidence="2 3">
    <name type="scientific">Leishmania panamensis</name>
    <dbReference type="NCBI Taxonomy" id="5679"/>
    <lineage>
        <taxon>Eukaryota</taxon>
        <taxon>Discoba</taxon>
        <taxon>Euglenozoa</taxon>
        <taxon>Kinetoplastea</taxon>
        <taxon>Metakinetoplastina</taxon>
        <taxon>Trypanosomatida</taxon>
        <taxon>Trypanosomatidae</taxon>
        <taxon>Leishmaniinae</taxon>
        <taxon>Leishmania</taxon>
        <taxon>Leishmania guyanensis species complex</taxon>
    </lineage>
</organism>
<dbReference type="VEuPathDB" id="TriTrypDB:LPAL13_220019100"/>
<dbReference type="InterPro" id="IPR051927">
    <property type="entry name" value="Zn_Chap_cDPG_Synth"/>
</dbReference>
<keyword evidence="3" id="KW-1185">Reference proteome</keyword>
<protein>
    <submittedName>
        <fullName evidence="2">Nucleoside triphosphate hydrolase, putative</fullName>
    </submittedName>
</protein>
<evidence type="ECO:0000313" key="2">
    <source>
        <dbReference type="EMBL" id="AIN98449.1"/>
    </source>
</evidence>
<dbReference type="PANTHER" id="PTHR43603:SF1">
    <property type="entry name" value="ZINC-REGULATED GTPASE METALLOPROTEIN ACTIVATOR 1"/>
    <property type="match status" value="1"/>
</dbReference>
<dbReference type="SUPFAM" id="SSF52540">
    <property type="entry name" value="P-loop containing nucleoside triphosphate hydrolases"/>
    <property type="match status" value="1"/>
</dbReference>
<accession>A0A088RT66</accession>
<reference evidence="2 3" key="1">
    <citation type="journal article" date="2015" name="Sci. Rep.">
        <title>The genome of Leishmania panamensis: insights into genomics of the L. (Viannia) subgenus.</title>
        <authorList>
            <person name="Llanes A."/>
            <person name="Restrepo C.M."/>
            <person name="Vecchio G.D."/>
            <person name="Anguizola F.J."/>
            <person name="Lleonart R."/>
        </authorList>
    </citation>
    <scope>NUCLEOTIDE SEQUENCE [LARGE SCALE GENOMIC DNA]</scope>
    <source>
        <strain evidence="2 3">MHOM/PA/94/PSC-1</strain>
    </source>
</reference>
<evidence type="ECO:0000259" key="1">
    <source>
        <dbReference type="Pfam" id="PF02492"/>
    </source>
</evidence>
<keyword evidence="2" id="KW-0378">Hydrolase</keyword>
<dbReference type="OrthoDB" id="258627at2759"/>
<sequence length="406" mass="43646">MKHDILKVCVFVGFLGSGKTTILQCLLPTLPREEKVRIIVNDISRDNIDVHAFQPSSATHSTSPHSNDVVALSGGCVCCNLLSDLTAELHLAHAQGCKYAFVECTGVADPVPVVATLHALPELRACVEVDAVVVVVAAPSLLSVTAGDQVALHSLDALRGDPIKGANVVLINNWEYTDRIDAAMLRLWVRRIKEFARESNPHVRVYCTNSGVFAFDSLVYRQGLFAADGVAAFFLSAYADAGKVIGAFGGKAAADEEAGEMKKLGLQLFTLELRGMVFSTKQLRRALFSPAARQLLKSVWRSKGYFSAVDDEGSGGLHSTKEVQFRWQTVGRKVDYGEVLPPYVPLAARETGASLCCRIIFIGDFDISAKTQQAAAFFSSVASHGARCLSPSPLPFSPFVPGAACT</sequence>
<dbReference type="EMBL" id="CP009391">
    <property type="protein sequence ID" value="AIN98449.1"/>
    <property type="molecule type" value="Genomic_DNA"/>
</dbReference>
<dbReference type="KEGG" id="lpan:LPMP_221550"/>
<evidence type="ECO:0000313" key="3">
    <source>
        <dbReference type="Proteomes" id="UP000063063"/>
    </source>
</evidence>
<gene>
    <name evidence="2" type="ORF">LPMP_221550</name>
</gene>
<dbReference type="VEuPathDB" id="TriTrypDB:LPMP_221550"/>
<dbReference type="Gene3D" id="3.40.50.300">
    <property type="entry name" value="P-loop containing nucleotide triphosphate hydrolases"/>
    <property type="match status" value="1"/>
</dbReference>
<proteinExistence type="predicted"/>
<feature type="domain" description="CobW/HypB/UreG nucleotide-binding" evidence="1">
    <location>
        <begin position="8"/>
        <end position="192"/>
    </location>
</feature>
<dbReference type="InterPro" id="IPR003495">
    <property type="entry name" value="CobW/HypB/UreG_nucleotide-bd"/>
</dbReference>
<dbReference type="eggNOG" id="KOG2743">
    <property type="taxonomic scope" value="Eukaryota"/>
</dbReference>
<dbReference type="Proteomes" id="UP000063063">
    <property type="component" value="Chromosome 22"/>
</dbReference>
<name>A0A088RT66_LEIPA</name>
<dbReference type="InterPro" id="IPR027417">
    <property type="entry name" value="P-loop_NTPase"/>
</dbReference>
<dbReference type="PANTHER" id="PTHR43603">
    <property type="entry name" value="COBW DOMAIN-CONTAINING PROTEIN DDB_G0274527"/>
    <property type="match status" value="1"/>
</dbReference>